<dbReference type="CDD" id="cd01078">
    <property type="entry name" value="NAD_bind_H4MPT_DH"/>
    <property type="match status" value="1"/>
</dbReference>
<evidence type="ECO:0000259" key="2">
    <source>
        <dbReference type="Pfam" id="PF09176"/>
    </source>
</evidence>
<comment type="caution">
    <text evidence="3">The sequence shown here is derived from an EMBL/GenBank/DDBJ whole genome shotgun (WGS) entry which is preliminary data.</text>
</comment>
<gene>
    <name evidence="3" type="primary">mtdA</name>
    <name evidence="3" type="ORF">METHB2_450018</name>
</gene>
<reference evidence="3 4" key="1">
    <citation type="submission" date="2020-02" db="EMBL/GenBank/DDBJ databases">
        <authorList>
            <person name="Hogendoorn C."/>
        </authorList>
    </citation>
    <scope>NUCLEOTIDE SEQUENCE [LARGE SCALE GENOMIC DNA]</scope>
    <source>
        <strain evidence="3">METHB21</strain>
    </source>
</reference>
<dbReference type="EC" id="1.5.1.-" evidence="3"/>
<name>A0A8S0WBD0_9GAMM</name>
<dbReference type="GO" id="GO:0004488">
    <property type="term" value="F:methylenetetrahydrofolate dehydrogenase (NADP+) activity"/>
    <property type="evidence" value="ECO:0007669"/>
    <property type="project" value="UniProtKB-EC"/>
</dbReference>
<dbReference type="SUPFAM" id="SSF51735">
    <property type="entry name" value="NAD(P)-binding Rossmann-fold domains"/>
    <property type="match status" value="1"/>
</dbReference>
<dbReference type="Gene3D" id="3.40.50.10280">
    <property type="entry name" value="Methylene-tetrahydromethanopterin dehydrogenase, N-terminal domain"/>
    <property type="match status" value="1"/>
</dbReference>
<accession>A0A8S0WBD0</accession>
<dbReference type="InterPro" id="IPR015259">
    <property type="entry name" value="Methyl-teptahyd_DH_N"/>
</dbReference>
<dbReference type="InterPro" id="IPR037089">
    <property type="entry name" value="Methyl-teptahyd_DH_N_sf"/>
</dbReference>
<dbReference type="EMBL" id="CADCXN010000075">
    <property type="protein sequence ID" value="CAA9891603.1"/>
    <property type="molecule type" value="Genomic_DNA"/>
</dbReference>
<evidence type="ECO:0000256" key="1">
    <source>
        <dbReference type="ARBA" id="ARBA00023002"/>
    </source>
</evidence>
<dbReference type="InterPro" id="IPR036291">
    <property type="entry name" value="NAD(P)-bd_dom_sf"/>
</dbReference>
<sequence>MLLFIGYNTPFNLPLDAYIKQPAGKLMKKLLFQFDTDPQPSAFDTIVAYDGGADHVIGYGGLSPENVTALVEGTIFTRTPKEKKNTAIFVGGSDMAAGQKLFKAVQKHFFPGFQVSVMLDSNGSNTTAAAAVAKLASSGRLAGKKAVILAGTGPVGQRAAAMLVKEGAEVSLTSRYMERAVTACGEIKSRFGVDLTPVEAFDNNARAKAIENAQIVFATGAAGVELLTADQWQHNKTIEMLADANATPPLGIGGIEVMDKGNERDGKIIWGAIGFGVLKLALHRACIAKLFEDNKQVFDAENIFALAKEMA</sequence>
<feature type="domain" description="Methylene-tetrahydromethanopterin dehydrogenase N-terminal" evidence="2">
    <location>
        <begin position="43"/>
        <end position="122"/>
    </location>
</feature>
<dbReference type="Pfam" id="PF09176">
    <property type="entry name" value="Mpt_N"/>
    <property type="match status" value="1"/>
</dbReference>
<evidence type="ECO:0000313" key="4">
    <source>
        <dbReference type="Proteomes" id="UP000494216"/>
    </source>
</evidence>
<dbReference type="EC" id="1.5.1.5" evidence="3"/>
<dbReference type="InterPro" id="IPR035015">
    <property type="entry name" value="NAD-bd_H4MPT_DH"/>
</dbReference>
<keyword evidence="4" id="KW-1185">Reference proteome</keyword>
<keyword evidence="1 3" id="KW-0560">Oxidoreductase</keyword>
<evidence type="ECO:0000313" key="3">
    <source>
        <dbReference type="EMBL" id="CAA9891603.1"/>
    </source>
</evidence>
<dbReference type="AlphaFoldDB" id="A0A8S0WBD0"/>
<organism evidence="3 4">
    <name type="scientific">Candidatus Methylobacter favarea</name>
    <dbReference type="NCBI Taxonomy" id="2707345"/>
    <lineage>
        <taxon>Bacteria</taxon>
        <taxon>Pseudomonadati</taxon>
        <taxon>Pseudomonadota</taxon>
        <taxon>Gammaproteobacteria</taxon>
        <taxon>Methylococcales</taxon>
        <taxon>Methylococcaceae</taxon>
        <taxon>Methylobacter</taxon>
    </lineage>
</organism>
<protein>
    <submittedName>
        <fullName evidence="3">NADP-dependent methylenetetrahydromethanopterin dehydrogenase / Methylenetetrahydrofolate dehydrogenase</fullName>
        <ecNumber evidence="3">1.5.1.-</ecNumber>
        <ecNumber evidence="3">1.5.1.5</ecNumber>
    </submittedName>
</protein>
<dbReference type="Gene3D" id="3.40.50.720">
    <property type="entry name" value="NAD(P)-binding Rossmann-like Domain"/>
    <property type="match status" value="1"/>
</dbReference>
<dbReference type="Proteomes" id="UP000494216">
    <property type="component" value="Unassembled WGS sequence"/>
</dbReference>
<dbReference type="InterPro" id="IPR046346">
    <property type="entry name" value="Aminoacid_DH-like_N_sf"/>
</dbReference>
<dbReference type="SUPFAM" id="SSF53223">
    <property type="entry name" value="Aminoacid dehydrogenase-like, N-terminal domain"/>
    <property type="match status" value="1"/>
</dbReference>
<proteinExistence type="predicted"/>